<dbReference type="GO" id="GO:0016020">
    <property type="term" value="C:membrane"/>
    <property type="evidence" value="ECO:0007669"/>
    <property type="project" value="GOC"/>
</dbReference>
<dbReference type="Proteomes" id="UP000009235">
    <property type="component" value="Chromosome"/>
</dbReference>
<dbReference type="Pfam" id="PF00149">
    <property type="entry name" value="Metallophos"/>
    <property type="match status" value="1"/>
</dbReference>
<feature type="transmembrane region" description="Helical" evidence="3">
    <location>
        <begin position="6"/>
        <end position="24"/>
    </location>
</feature>
<dbReference type="GO" id="GO:0009245">
    <property type="term" value="P:lipid A biosynthetic process"/>
    <property type="evidence" value="ECO:0007669"/>
    <property type="project" value="TreeGrafter"/>
</dbReference>
<evidence type="ECO:0000256" key="1">
    <source>
        <dbReference type="ARBA" id="ARBA00022723"/>
    </source>
</evidence>
<sequence>MLIFVSVVGVFLGLVHFWLYRRLVRASETGPRGATLAGVVLTAGWLLAVIGFGSGTYFATSWARPLGYVGMTWLAVVFYLVLGTVLVAVVLLTGRIFRIQAASPGDVRRRNFVRVTGIVMVVGAVAATTYGAVAALNPRVTTTVVDLEGLPAEFDGIRVAVVADLHVGPSLGAGFTQKVVDLINEQDPDLIVMTGDLIDGTVDKVGADIASLAELEAPLGIFAVSGNHEYYSDDVNAWLDYWESLGLTVLRNEHATISLGDEEIDVAGVHDYDAPEPHSADMAAALEGRDPTGFVMLVAHQPLHSGEAADRGVNFQISGHTHGGQIWPFHYAVQAVHDTALVGLDRVGVTTVYTTSGAGAWGPPVRVGAPPEIPILELRRTP</sequence>
<keyword evidence="2" id="KW-0378">Hydrolase</keyword>
<keyword evidence="3" id="KW-0812">Transmembrane</keyword>
<dbReference type="HOGENOM" id="CLU_025443_5_0_11"/>
<dbReference type="CDD" id="cd07385">
    <property type="entry name" value="MPP_YkuE_C"/>
    <property type="match status" value="1"/>
</dbReference>
<dbReference type="PANTHER" id="PTHR31302">
    <property type="entry name" value="TRANSMEMBRANE PROTEIN WITH METALLOPHOSPHOESTERASE DOMAIN-RELATED"/>
    <property type="match status" value="1"/>
</dbReference>
<keyword evidence="3" id="KW-1133">Transmembrane helix</keyword>
<dbReference type="PANTHER" id="PTHR31302:SF31">
    <property type="entry name" value="PHOSPHODIESTERASE YAEI"/>
    <property type="match status" value="1"/>
</dbReference>
<name>F6EMM1_HOYSD</name>
<dbReference type="GO" id="GO:0046872">
    <property type="term" value="F:metal ion binding"/>
    <property type="evidence" value="ECO:0007669"/>
    <property type="project" value="UniProtKB-KW"/>
</dbReference>
<feature type="transmembrane region" description="Helical" evidence="3">
    <location>
        <begin position="71"/>
        <end position="92"/>
    </location>
</feature>
<dbReference type="InterPro" id="IPR051158">
    <property type="entry name" value="Metallophosphoesterase_sf"/>
</dbReference>
<dbReference type="InterPro" id="IPR004843">
    <property type="entry name" value="Calcineurin-like_PHP"/>
</dbReference>
<keyword evidence="1" id="KW-0479">Metal-binding</keyword>
<gene>
    <name evidence="5" type="ordered locus">AS9A_3134</name>
</gene>
<evidence type="ECO:0000256" key="2">
    <source>
        <dbReference type="ARBA" id="ARBA00022801"/>
    </source>
</evidence>
<keyword evidence="3" id="KW-0472">Membrane</keyword>
<dbReference type="EMBL" id="CP002786">
    <property type="protein sequence ID" value="AEF41579.1"/>
    <property type="molecule type" value="Genomic_DNA"/>
</dbReference>
<dbReference type="eggNOG" id="COG1408">
    <property type="taxonomic scope" value="Bacteria"/>
</dbReference>
<evidence type="ECO:0000259" key="4">
    <source>
        <dbReference type="Pfam" id="PF00149"/>
    </source>
</evidence>
<dbReference type="KEGG" id="asd:AS9A_3134"/>
<dbReference type="AlphaFoldDB" id="F6EMM1"/>
<reference evidence="5 6" key="1">
    <citation type="journal article" date="2011" name="J. Bacteriol.">
        <title>Complete genome sequence of Amycolicicoccus subflavus DQS3-9A1T, an actinomycete isolated from crude oil-polluted soil.</title>
        <authorList>
            <person name="Cai M."/>
            <person name="Chen W.M."/>
            <person name="Nie Y."/>
            <person name="Chi C.Q."/>
            <person name="Wang Y.N."/>
            <person name="Tang Y.Q."/>
            <person name="Li G.Y."/>
            <person name="Wu X.L."/>
        </authorList>
    </citation>
    <scope>NUCLEOTIDE SEQUENCE [LARGE SCALE GENOMIC DNA]</scope>
    <source>
        <strain evidence="6">DSM 45089 / DQS3-9A1</strain>
    </source>
</reference>
<feature type="domain" description="Calcineurin-like phosphoesterase" evidence="4">
    <location>
        <begin position="157"/>
        <end position="323"/>
    </location>
</feature>
<dbReference type="SUPFAM" id="SSF56300">
    <property type="entry name" value="Metallo-dependent phosphatases"/>
    <property type="match status" value="1"/>
</dbReference>
<dbReference type="GO" id="GO:0008758">
    <property type="term" value="F:UDP-2,3-diacylglucosamine hydrolase activity"/>
    <property type="evidence" value="ECO:0007669"/>
    <property type="project" value="TreeGrafter"/>
</dbReference>
<feature type="transmembrane region" description="Helical" evidence="3">
    <location>
        <begin position="112"/>
        <end position="133"/>
    </location>
</feature>
<organism evidence="5 6">
    <name type="scientific">Hoyosella subflava (strain DSM 45089 / JCM 17490 / NBRC 109087 / DQS3-9A1)</name>
    <name type="common">Amycolicicoccus subflavus</name>
    <dbReference type="NCBI Taxonomy" id="443218"/>
    <lineage>
        <taxon>Bacteria</taxon>
        <taxon>Bacillati</taxon>
        <taxon>Actinomycetota</taxon>
        <taxon>Actinomycetes</taxon>
        <taxon>Mycobacteriales</taxon>
        <taxon>Hoyosellaceae</taxon>
        <taxon>Hoyosella</taxon>
    </lineage>
</organism>
<accession>F6EMM1</accession>
<evidence type="ECO:0000313" key="6">
    <source>
        <dbReference type="Proteomes" id="UP000009235"/>
    </source>
</evidence>
<feature type="transmembrane region" description="Helical" evidence="3">
    <location>
        <begin position="36"/>
        <end position="59"/>
    </location>
</feature>
<evidence type="ECO:0000256" key="3">
    <source>
        <dbReference type="SAM" id="Phobius"/>
    </source>
</evidence>
<keyword evidence="6" id="KW-1185">Reference proteome</keyword>
<protein>
    <submittedName>
        <fullName evidence="5">Metallophosphoesterase</fullName>
    </submittedName>
</protein>
<proteinExistence type="predicted"/>
<evidence type="ECO:0000313" key="5">
    <source>
        <dbReference type="EMBL" id="AEF41579.1"/>
    </source>
</evidence>
<dbReference type="STRING" id="443218.AS9A_3134"/>
<dbReference type="InterPro" id="IPR029052">
    <property type="entry name" value="Metallo-depent_PP-like"/>
</dbReference>
<dbReference type="Gene3D" id="3.60.21.10">
    <property type="match status" value="1"/>
</dbReference>